<feature type="region of interest" description="Disordered" evidence="1">
    <location>
        <begin position="110"/>
        <end position="130"/>
    </location>
</feature>
<feature type="compositionally biased region" description="Polar residues" evidence="1">
    <location>
        <begin position="110"/>
        <end position="127"/>
    </location>
</feature>
<sequence length="537" mass="58413">MDAGSIGGESAKFTSTGDGCYKSFDHTLTGGCVNNLQKEPFSAHYPENRSNLLDFNQPSHRQMAAASGGNIKTLNIPSSIKRNNDSPPEPQHSSAERIKGFLNEIEQSLSSNAGERQQTNETEQSAQPLVVPDIGSNYEMKTFDMRSVESSDTYISCNTHPCNSLHDLTDDQLSTQRKIQAAFDSDTTCSLPEQKPDQLTQNVYINPLEIMDRMEKSVPPVASGYQPLVKVDQRMSKPLVKTASDSHVDDKRKAIKNESSNVSPLLKKAKFLQGLRSRFDESVHPIEQEASKHTKPKLSIKTSFFPYRGRTGSGNKTSLFLSDLNKDVKKKSILKKVDSGLSQNKEETECLLKDNVTSSSYQHPPVSLASDTLLKCPVATESPKKLHATISNEQLKSRPTLKQIGSTKHLKYAQLSNQTPLAATCVTSASTATNQGTNAPQRLIGAVTPIQLPTKLESMRETVGIPLVRCSNEKCVFNKMTHSTPLCAGCGSQMEALAAPIAASKPHSVPLSPSTPDPKQDGITRQASNESAPAACS</sequence>
<feature type="region of interest" description="Disordered" evidence="1">
    <location>
        <begin position="503"/>
        <end position="537"/>
    </location>
</feature>
<feature type="region of interest" description="Disordered" evidence="1">
    <location>
        <begin position="63"/>
        <end position="94"/>
    </location>
</feature>
<comment type="caution">
    <text evidence="2">The sequence shown here is derived from an EMBL/GenBank/DDBJ whole genome shotgun (WGS) entry which is preliminary data.</text>
</comment>
<name>A0A3S3SPB0_9ACAR</name>
<accession>A0A3S3SPB0</accession>
<dbReference type="AlphaFoldDB" id="A0A3S3SPB0"/>
<protein>
    <submittedName>
        <fullName evidence="2">Potassium voltage-gated channel protein Shab-like protein</fullName>
    </submittedName>
</protein>
<evidence type="ECO:0000313" key="2">
    <source>
        <dbReference type="EMBL" id="RWS17006.1"/>
    </source>
</evidence>
<reference evidence="2 3" key="1">
    <citation type="journal article" date="2018" name="Gigascience">
        <title>Genomes of trombidid mites reveal novel predicted allergens and laterally-transferred genes associated with secondary metabolism.</title>
        <authorList>
            <person name="Dong X."/>
            <person name="Chaisiri K."/>
            <person name="Xia D."/>
            <person name="Armstrong S.D."/>
            <person name="Fang Y."/>
            <person name="Donnelly M.J."/>
            <person name="Kadowaki T."/>
            <person name="McGarry J.W."/>
            <person name="Darby A.C."/>
            <person name="Makepeace B.L."/>
        </authorList>
    </citation>
    <scope>NUCLEOTIDE SEQUENCE [LARGE SCALE GENOMIC DNA]</scope>
    <source>
        <strain evidence="2">UoL-WK</strain>
    </source>
</reference>
<dbReference type="EMBL" id="NCKU01000136">
    <property type="protein sequence ID" value="RWS17006.1"/>
    <property type="molecule type" value="Genomic_DNA"/>
</dbReference>
<organism evidence="2 3">
    <name type="scientific">Dinothrombium tinctorium</name>
    <dbReference type="NCBI Taxonomy" id="1965070"/>
    <lineage>
        <taxon>Eukaryota</taxon>
        <taxon>Metazoa</taxon>
        <taxon>Ecdysozoa</taxon>
        <taxon>Arthropoda</taxon>
        <taxon>Chelicerata</taxon>
        <taxon>Arachnida</taxon>
        <taxon>Acari</taxon>
        <taxon>Acariformes</taxon>
        <taxon>Trombidiformes</taxon>
        <taxon>Prostigmata</taxon>
        <taxon>Anystina</taxon>
        <taxon>Parasitengona</taxon>
        <taxon>Trombidioidea</taxon>
        <taxon>Trombidiidae</taxon>
        <taxon>Dinothrombium</taxon>
    </lineage>
</organism>
<evidence type="ECO:0000256" key="1">
    <source>
        <dbReference type="SAM" id="MobiDB-lite"/>
    </source>
</evidence>
<dbReference type="OrthoDB" id="296522at2759"/>
<dbReference type="Proteomes" id="UP000285301">
    <property type="component" value="Unassembled WGS sequence"/>
</dbReference>
<gene>
    <name evidence="2" type="ORF">B4U79_07019</name>
</gene>
<evidence type="ECO:0000313" key="3">
    <source>
        <dbReference type="Proteomes" id="UP000285301"/>
    </source>
</evidence>
<keyword evidence="3" id="KW-1185">Reference proteome</keyword>
<proteinExistence type="predicted"/>
<feature type="compositionally biased region" description="Polar residues" evidence="1">
    <location>
        <begin position="70"/>
        <end position="81"/>
    </location>
</feature>